<organism evidence="2 3">
    <name type="scientific">Protopolystoma xenopodis</name>
    <dbReference type="NCBI Taxonomy" id="117903"/>
    <lineage>
        <taxon>Eukaryota</taxon>
        <taxon>Metazoa</taxon>
        <taxon>Spiralia</taxon>
        <taxon>Lophotrochozoa</taxon>
        <taxon>Platyhelminthes</taxon>
        <taxon>Monogenea</taxon>
        <taxon>Polyopisthocotylea</taxon>
        <taxon>Polystomatidea</taxon>
        <taxon>Polystomatidae</taxon>
        <taxon>Protopolystoma</taxon>
    </lineage>
</organism>
<evidence type="ECO:0000259" key="1">
    <source>
        <dbReference type="Pfam" id="PF03184"/>
    </source>
</evidence>
<evidence type="ECO:0000313" key="2">
    <source>
        <dbReference type="EMBL" id="VEL37503.1"/>
    </source>
</evidence>
<dbReference type="GO" id="GO:0003676">
    <property type="term" value="F:nucleic acid binding"/>
    <property type="evidence" value="ECO:0007669"/>
    <property type="project" value="InterPro"/>
</dbReference>
<dbReference type="OrthoDB" id="6136066at2759"/>
<gene>
    <name evidence="2" type="ORF">PXEA_LOCUS30943</name>
</gene>
<feature type="domain" description="DDE-1" evidence="1">
    <location>
        <begin position="2"/>
        <end position="43"/>
    </location>
</feature>
<dbReference type="Proteomes" id="UP000784294">
    <property type="component" value="Unassembled WGS sequence"/>
</dbReference>
<proteinExistence type="predicted"/>
<dbReference type="InterPro" id="IPR004875">
    <property type="entry name" value="DDE_SF_endonuclease_dom"/>
</dbReference>
<keyword evidence="3" id="KW-1185">Reference proteome</keyword>
<reference evidence="2" key="1">
    <citation type="submission" date="2018-11" db="EMBL/GenBank/DDBJ databases">
        <authorList>
            <consortium name="Pathogen Informatics"/>
        </authorList>
    </citation>
    <scope>NUCLEOTIDE SEQUENCE</scope>
</reference>
<name>A0A3S5B5Z6_9PLAT</name>
<evidence type="ECO:0000313" key="3">
    <source>
        <dbReference type="Proteomes" id="UP000784294"/>
    </source>
</evidence>
<accession>A0A3S5B5Z6</accession>
<protein>
    <recommendedName>
        <fullName evidence="1">DDE-1 domain-containing protein</fullName>
    </recommendedName>
</protein>
<sequence length="131" mass="14607">MKTKLAVIPGGLTCQLQPLDVSINKAFKVALREEWNHYMMMTTGDNLTKTGRLKKPSIGEVSGKCGIYNSLDGSEDHLIYEDGDEDDTDEEELLAKFDVSDIEEDEECEGVVTIPDAPESDDECMSDYYES</sequence>
<dbReference type="EMBL" id="CAAALY010255187">
    <property type="protein sequence ID" value="VEL37503.1"/>
    <property type="molecule type" value="Genomic_DNA"/>
</dbReference>
<dbReference type="AlphaFoldDB" id="A0A3S5B5Z6"/>
<dbReference type="Pfam" id="PF03184">
    <property type="entry name" value="DDE_1"/>
    <property type="match status" value="1"/>
</dbReference>
<comment type="caution">
    <text evidence="2">The sequence shown here is derived from an EMBL/GenBank/DDBJ whole genome shotgun (WGS) entry which is preliminary data.</text>
</comment>